<evidence type="ECO:0000256" key="8">
    <source>
        <dbReference type="ARBA" id="ARBA00022833"/>
    </source>
</evidence>
<evidence type="ECO:0000256" key="10">
    <source>
        <dbReference type="ARBA" id="ARBA00023125"/>
    </source>
</evidence>
<keyword evidence="6 12" id="KW-0479">Metal-binding</keyword>
<dbReference type="Pfam" id="PF01807">
    <property type="entry name" value="Zn_ribbon_DnaG"/>
    <property type="match status" value="1"/>
</dbReference>
<dbReference type="HAMAP" id="MF_00974">
    <property type="entry name" value="DNA_primase_DnaG"/>
    <property type="match status" value="1"/>
</dbReference>
<dbReference type="InterPro" id="IPR019475">
    <property type="entry name" value="DNA_primase_DnaB-bd"/>
</dbReference>
<dbReference type="Gene3D" id="3.90.580.10">
    <property type="entry name" value="Zinc finger, CHC2-type domain"/>
    <property type="match status" value="1"/>
</dbReference>
<dbReference type="Pfam" id="PF10410">
    <property type="entry name" value="DnaB_bind"/>
    <property type="match status" value="1"/>
</dbReference>
<gene>
    <name evidence="12" type="primary">dnaG</name>
    <name evidence="14" type="ORF">PSRA_1569</name>
</gene>
<evidence type="ECO:0000256" key="1">
    <source>
        <dbReference type="ARBA" id="ARBA00022478"/>
    </source>
</evidence>
<keyword evidence="4 12" id="KW-0548">Nucleotidyltransferase</keyword>
<dbReference type="CDD" id="cd03364">
    <property type="entry name" value="TOPRIM_DnaG_primases"/>
    <property type="match status" value="1"/>
</dbReference>
<dbReference type="InterPro" id="IPR002694">
    <property type="entry name" value="Znf_CHC2"/>
</dbReference>
<evidence type="ECO:0000256" key="2">
    <source>
        <dbReference type="ARBA" id="ARBA00022515"/>
    </source>
</evidence>
<dbReference type="PROSITE" id="PS50880">
    <property type="entry name" value="TOPRIM"/>
    <property type="match status" value="1"/>
</dbReference>
<keyword evidence="3 12" id="KW-0808">Transferase</keyword>
<dbReference type="GO" id="GO:0006269">
    <property type="term" value="P:DNA replication, synthesis of primer"/>
    <property type="evidence" value="ECO:0007669"/>
    <property type="project" value="UniProtKB-UniRule"/>
</dbReference>
<dbReference type="PANTHER" id="PTHR30313">
    <property type="entry name" value="DNA PRIMASE"/>
    <property type="match status" value="1"/>
</dbReference>
<comment type="function">
    <text evidence="12">RNA polymerase that catalyzes the synthesis of short RNA molecules used as primers for DNA polymerase during DNA replication.</text>
</comment>
<name>A0A261ESD1_9BIFI</name>
<organism evidence="14 15">
    <name type="scientific">Pseudoscardovia radai</name>
    <dbReference type="NCBI Taxonomy" id="987066"/>
    <lineage>
        <taxon>Bacteria</taxon>
        <taxon>Bacillati</taxon>
        <taxon>Actinomycetota</taxon>
        <taxon>Actinomycetes</taxon>
        <taxon>Bifidobacteriales</taxon>
        <taxon>Bifidobacteriaceae</taxon>
        <taxon>Pseudoscardovia</taxon>
    </lineage>
</organism>
<dbReference type="InterPro" id="IPR034151">
    <property type="entry name" value="TOPRIM_DnaG_bac"/>
</dbReference>
<dbReference type="Gene3D" id="3.40.1360.10">
    <property type="match status" value="1"/>
</dbReference>
<dbReference type="GO" id="GO:0008270">
    <property type="term" value="F:zinc ion binding"/>
    <property type="evidence" value="ECO:0007669"/>
    <property type="project" value="UniProtKB-UniRule"/>
</dbReference>
<sequence>MAGFVVKEDIEKVRDMANLYDIVSDDVTLKSSGSQYTGLCPFHDEKTPSFFVNPSNGFWHCFGCGKSGDVFDYVQEREGVDFREALEIVADRYHYELHYEDRSTGKRKPNAGVTRSRLLEACAEAQKFFVSQLTSKDALKARQLLDGRKFQRADCERFGCGYAPRGGSELVRYLSSKGFTIDEMVGAGLARMGTNGPYDYFRGRVTWPIRDTTGRTLGFGARKLFDDDRIGAKYINTPDTKLYHKNQVLYGIDMAKESIRKTHQIVIVEGYTDVMACHLSGVTTAVATCGTAFGEEHAKIARRLIADEKLGGLHLVGPMRRSRIVFTFDGDSAGQKAALHAFGLDGQFLTQAFVAVAHDGLDPCDLRIQDGEDAVRSLIADARPLYDFVIDTVVDRFDTQYAAGKVGAERAVAPIIAQIRDVSLQHQYTRQTAGHIGVPIDDLNAAVIRERARLGVRDEDIYAQPPQRQPMSQRQAQLDAAQRYAVARSNAENQHYWRVDDTVFMTEQQFMGVVVQIPRAFDPTQFGNITERCFLTPVFRSLFQALEVAGGLPAPDAQMTQSAWVGSLVQAAGPELAPVVQELAAMPLPLSVDPQAADAAQEGVAPLRSPSQQEASYARQLLVNLLDADCMRRIAQIRSRMKMLPEGDEKFRLLGEISRIEQNRKQIQDFVFNSSVR</sequence>
<dbReference type="SUPFAM" id="SSF56731">
    <property type="entry name" value="DNA primase core"/>
    <property type="match status" value="1"/>
</dbReference>
<evidence type="ECO:0000256" key="6">
    <source>
        <dbReference type="ARBA" id="ARBA00022723"/>
    </source>
</evidence>
<keyword evidence="7 12" id="KW-0863">Zinc-finger</keyword>
<keyword evidence="15" id="KW-1185">Reference proteome</keyword>
<dbReference type="SMART" id="SM00493">
    <property type="entry name" value="TOPRIM"/>
    <property type="match status" value="1"/>
</dbReference>
<evidence type="ECO:0000256" key="3">
    <source>
        <dbReference type="ARBA" id="ARBA00022679"/>
    </source>
</evidence>
<evidence type="ECO:0000256" key="4">
    <source>
        <dbReference type="ARBA" id="ARBA00022695"/>
    </source>
</evidence>
<dbReference type="InterPro" id="IPR037068">
    <property type="entry name" value="DNA_primase_core_N_sf"/>
</dbReference>
<keyword evidence="11 12" id="KW-0804">Transcription</keyword>
<comment type="cofactor">
    <cofactor evidence="12">
        <name>Zn(2+)</name>
        <dbReference type="ChEBI" id="CHEBI:29105"/>
    </cofactor>
    <text evidence="12">Binds 1 zinc ion per monomer.</text>
</comment>
<dbReference type="AlphaFoldDB" id="A0A261ESD1"/>
<dbReference type="OrthoDB" id="9803773at2"/>
<keyword evidence="10 12" id="KW-0238">DNA-binding</keyword>
<accession>A0A261ESD1</accession>
<dbReference type="SUPFAM" id="SSF57783">
    <property type="entry name" value="Zinc beta-ribbon"/>
    <property type="match status" value="1"/>
</dbReference>
<dbReference type="InterPro" id="IPR013264">
    <property type="entry name" value="DNAG_N"/>
</dbReference>
<evidence type="ECO:0000313" key="14">
    <source>
        <dbReference type="EMBL" id="OZG49764.1"/>
    </source>
</evidence>
<dbReference type="InterPro" id="IPR006171">
    <property type="entry name" value="TOPRIM_dom"/>
</dbReference>
<comment type="caution">
    <text evidence="14">The sequence shown here is derived from an EMBL/GenBank/DDBJ whole genome shotgun (WGS) entry which is preliminary data.</text>
</comment>
<dbReference type="SMART" id="SM00400">
    <property type="entry name" value="ZnF_CHCC"/>
    <property type="match status" value="1"/>
</dbReference>
<proteinExistence type="inferred from homology"/>
<evidence type="ECO:0000256" key="11">
    <source>
        <dbReference type="ARBA" id="ARBA00023163"/>
    </source>
</evidence>
<keyword evidence="9" id="KW-0460">Magnesium</keyword>
<dbReference type="GO" id="GO:0005737">
    <property type="term" value="C:cytoplasm"/>
    <property type="evidence" value="ECO:0007669"/>
    <property type="project" value="TreeGrafter"/>
</dbReference>
<protein>
    <recommendedName>
        <fullName evidence="12">DNA primase</fullName>
        <ecNumber evidence="12">2.7.7.101</ecNumber>
    </recommendedName>
</protein>
<dbReference type="InterPro" id="IPR036977">
    <property type="entry name" value="DNA_primase_Znf_CHC2"/>
</dbReference>
<evidence type="ECO:0000313" key="15">
    <source>
        <dbReference type="Proteomes" id="UP000216725"/>
    </source>
</evidence>
<reference evidence="14 15" key="1">
    <citation type="journal article" date="2017" name="BMC Genomics">
        <title>Comparative genomic and phylogenomic analyses of the Bifidobacteriaceae family.</title>
        <authorList>
            <person name="Lugli G.A."/>
            <person name="Milani C."/>
            <person name="Turroni F."/>
            <person name="Duranti S."/>
            <person name="Mancabelli L."/>
            <person name="Mangifesta M."/>
            <person name="Ferrario C."/>
            <person name="Modesto M."/>
            <person name="Mattarelli P."/>
            <person name="Jiri K."/>
            <person name="van Sinderen D."/>
            <person name="Ventura M."/>
        </authorList>
    </citation>
    <scope>NUCLEOTIDE SEQUENCE [LARGE SCALE GENOMIC DNA]</scope>
    <source>
        <strain evidence="14 15">DSM 24742</strain>
    </source>
</reference>
<keyword evidence="1 12" id="KW-0240">DNA-directed RNA polymerase</keyword>
<dbReference type="NCBIfam" id="TIGR01391">
    <property type="entry name" value="dnaG"/>
    <property type="match status" value="1"/>
</dbReference>
<feature type="zinc finger region" description="CHC2-type" evidence="12">
    <location>
        <begin position="40"/>
        <end position="64"/>
    </location>
</feature>
<evidence type="ECO:0000256" key="5">
    <source>
        <dbReference type="ARBA" id="ARBA00022705"/>
    </source>
</evidence>
<keyword evidence="5 12" id="KW-0235">DNA replication</keyword>
<dbReference type="GO" id="GO:0003677">
    <property type="term" value="F:DNA binding"/>
    <property type="evidence" value="ECO:0007669"/>
    <property type="project" value="UniProtKB-KW"/>
</dbReference>
<keyword evidence="8 12" id="KW-0862">Zinc</keyword>
<dbReference type="Pfam" id="PF08275">
    <property type="entry name" value="DNAG_N"/>
    <property type="match status" value="1"/>
</dbReference>
<dbReference type="Gene3D" id="3.90.980.10">
    <property type="entry name" value="DNA primase, catalytic core, N-terminal domain"/>
    <property type="match status" value="1"/>
</dbReference>
<keyword evidence="2 12" id="KW-0639">Primosome</keyword>
<comment type="catalytic activity">
    <reaction evidence="12">
        <text>ssDNA + n NTP = ssDNA/pppN(pN)n-1 hybrid + (n-1) diphosphate.</text>
        <dbReference type="EC" id="2.7.7.101"/>
    </reaction>
</comment>
<dbReference type="InterPro" id="IPR006295">
    <property type="entry name" value="DNA_primase_DnaG"/>
</dbReference>
<dbReference type="Pfam" id="PF13662">
    <property type="entry name" value="Toprim_4"/>
    <property type="match status" value="1"/>
</dbReference>
<dbReference type="InterPro" id="IPR030846">
    <property type="entry name" value="DnaG_bac"/>
</dbReference>
<dbReference type="EC" id="2.7.7.101" evidence="12"/>
<dbReference type="InterPro" id="IPR050219">
    <property type="entry name" value="DnaG_primase"/>
</dbReference>
<dbReference type="Proteomes" id="UP000216725">
    <property type="component" value="Unassembled WGS sequence"/>
</dbReference>
<dbReference type="GO" id="GO:1990077">
    <property type="term" value="C:primosome complex"/>
    <property type="evidence" value="ECO:0007669"/>
    <property type="project" value="UniProtKB-KW"/>
</dbReference>
<evidence type="ECO:0000256" key="9">
    <source>
        <dbReference type="ARBA" id="ARBA00022842"/>
    </source>
</evidence>
<feature type="domain" description="Toprim" evidence="13">
    <location>
        <begin position="263"/>
        <end position="356"/>
    </location>
</feature>
<dbReference type="GO" id="GO:0000428">
    <property type="term" value="C:DNA-directed RNA polymerase complex"/>
    <property type="evidence" value="ECO:0007669"/>
    <property type="project" value="UniProtKB-KW"/>
</dbReference>
<evidence type="ECO:0000259" key="13">
    <source>
        <dbReference type="PROSITE" id="PS50880"/>
    </source>
</evidence>
<comment type="subunit">
    <text evidence="12">Monomer. Interacts with DnaB.</text>
</comment>
<dbReference type="GO" id="GO:0003899">
    <property type="term" value="F:DNA-directed RNA polymerase activity"/>
    <property type="evidence" value="ECO:0007669"/>
    <property type="project" value="UniProtKB-UniRule"/>
</dbReference>
<dbReference type="FunFam" id="3.90.580.10:FF:000001">
    <property type="entry name" value="DNA primase"/>
    <property type="match status" value="1"/>
</dbReference>
<evidence type="ECO:0000256" key="12">
    <source>
        <dbReference type="HAMAP-Rule" id="MF_00974"/>
    </source>
</evidence>
<dbReference type="RefSeq" id="WP_094661369.1">
    <property type="nucleotide sequence ID" value="NZ_MWWR01000018.1"/>
</dbReference>
<comment type="domain">
    <text evidence="12">Contains an N-terminal zinc-binding domain, a central core domain that contains the primase activity, and a C-terminal DnaB-binding domain.</text>
</comment>
<evidence type="ECO:0000256" key="7">
    <source>
        <dbReference type="ARBA" id="ARBA00022771"/>
    </source>
</evidence>
<comment type="similarity">
    <text evidence="12">Belongs to the DnaG primase family.</text>
</comment>
<dbReference type="EMBL" id="MWWR01000018">
    <property type="protein sequence ID" value="OZG49764.1"/>
    <property type="molecule type" value="Genomic_DNA"/>
</dbReference>
<dbReference type="PANTHER" id="PTHR30313:SF2">
    <property type="entry name" value="DNA PRIMASE"/>
    <property type="match status" value="1"/>
</dbReference>